<dbReference type="SFLD" id="SFLDF00027">
    <property type="entry name" value="p-type_atpase"/>
    <property type="match status" value="1"/>
</dbReference>
<dbReference type="SFLD" id="SFLDS00003">
    <property type="entry name" value="Haloacid_Dehalogenase"/>
    <property type="match status" value="1"/>
</dbReference>
<evidence type="ECO:0000256" key="3">
    <source>
        <dbReference type="ARBA" id="ARBA00008109"/>
    </source>
</evidence>
<feature type="domain" description="P-type ATPase N-terminal" evidence="22">
    <location>
        <begin position="211"/>
        <end position="277"/>
    </location>
</feature>
<dbReference type="GO" id="GO:0045332">
    <property type="term" value="P:phospholipid translocation"/>
    <property type="evidence" value="ECO:0007669"/>
    <property type="project" value="TreeGrafter"/>
</dbReference>
<comment type="catalytic activity">
    <reaction evidence="14">
        <text>a 1,2-diacyl-sn-glycero-3-phosphoethanolamine(out) + ATP + H2O = a 1,2-diacyl-sn-glycero-3-phosphoethanolamine(in) + ADP + phosphate + H(+)</text>
        <dbReference type="Rhea" id="RHEA:66132"/>
        <dbReference type="ChEBI" id="CHEBI:15377"/>
        <dbReference type="ChEBI" id="CHEBI:15378"/>
        <dbReference type="ChEBI" id="CHEBI:30616"/>
        <dbReference type="ChEBI" id="CHEBI:43474"/>
        <dbReference type="ChEBI" id="CHEBI:64612"/>
        <dbReference type="ChEBI" id="CHEBI:456216"/>
    </reaction>
    <physiologicalReaction direction="left-to-right" evidence="14">
        <dbReference type="Rhea" id="RHEA:66133"/>
    </physiologicalReaction>
</comment>
<feature type="binding site" evidence="17">
    <location>
        <position position="957"/>
    </location>
    <ligand>
        <name>ATP</name>
        <dbReference type="ChEBI" id="CHEBI:30616"/>
    </ligand>
</feature>
<name>A0A428TJN0_9HYPO</name>
<feature type="compositionally biased region" description="Gly residues" evidence="20">
    <location>
        <begin position="1"/>
        <end position="12"/>
    </location>
</feature>
<dbReference type="InterPro" id="IPR036412">
    <property type="entry name" value="HAD-like_sf"/>
</dbReference>
<evidence type="ECO:0000256" key="20">
    <source>
        <dbReference type="SAM" id="MobiDB-lite"/>
    </source>
</evidence>
<feature type="transmembrane region" description="Helical" evidence="19">
    <location>
        <begin position="1106"/>
        <end position="1124"/>
    </location>
</feature>
<dbReference type="InterPro" id="IPR023299">
    <property type="entry name" value="ATPase_P-typ_cyto_dom_N"/>
</dbReference>
<feature type="binding site" evidence="17">
    <location>
        <position position="686"/>
    </location>
    <ligand>
        <name>ATP</name>
        <dbReference type="ChEBI" id="CHEBI:30616"/>
    </ligand>
</feature>
<dbReference type="EMBL" id="NKCK01000077">
    <property type="protein sequence ID" value="RSM02243.1"/>
    <property type="molecule type" value="Genomic_DNA"/>
</dbReference>
<keyword evidence="6 17" id="KW-0547">Nucleotide-binding</keyword>
<evidence type="ECO:0000256" key="16">
    <source>
        <dbReference type="PIRSR" id="PIRSR606539-1"/>
    </source>
</evidence>
<feature type="binding site" evidence="17">
    <location>
        <position position="987"/>
    </location>
    <ligand>
        <name>ATP</name>
        <dbReference type="ChEBI" id="CHEBI:30616"/>
    </ligand>
</feature>
<evidence type="ECO:0000256" key="5">
    <source>
        <dbReference type="ARBA" id="ARBA00022723"/>
    </source>
</evidence>
<evidence type="ECO:0000259" key="23">
    <source>
        <dbReference type="Pfam" id="PF16212"/>
    </source>
</evidence>
<feature type="compositionally biased region" description="Low complexity" evidence="20">
    <location>
        <begin position="13"/>
        <end position="24"/>
    </location>
</feature>
<dbReference type="FunFam" id="3.40.50.1000:FF:000010">
    <property type="entry name" value="Phospholipid-transporting ATPase"/>
    <property type="match status" value="1"/>
</dbReference>
<evidence type="ECO:0000256" key="7">
    <source>
        <dbReference type="ARBA" id="ARBA00022840"/>
    </source>
</evidence>
<feature type="binding site" evidence="17">
    <location>
        <position position="783"/>
    </location>
    <ligand>
        <name>ATP</name>
        <dbReference type="ChEBI" id="CHEBI:30616"/>
    </ligand>
</feature>
<sequence>MAGRPPGGGFDGGSSNNNDNLLLDLDNDQPVYSGDPQGRTSVSYDDFVGARDANRHAASRPPGGLDVPGAGSGNSPYLTRQYSQTSELGNYQRYADDFDDYPADGDSYYHQGSARADESTPGLGRNTARNRNSVLSLGGGFFGRVKNKLGMGQGYSEMDLPLTEPGHERGDSVGGSSQQHQAQKKGFDMGNFKFGFGRSKPDPSTLGPRLIYLNNPPANVANKYVDNHISTAKYNVATFLPKFLFEQFSKFANIFFLFTAALQQIPNLSPTNPYTTIAPLIVVLIISAVKELVEDYRRKQADNALNTSKAQVLRGSTFQETKWINVAVGDIIRVESEEPFPADLVLLASSEPEGLCYIETANLDGETNLKIKQALPETSTMVSPSELSRLGGRIKSEQPNSSLYTYEATLTMQTGGGEKELALNPEQLLLRGATLRNTPWVHGVVVFTGHETKLMRNATAAPIKRTKVERKLNWLVLLLVGILLVLSIVSTVGDLVQRKVDGEALSYLYLDPTSTAGDIVKTFFKDMVTYWVLFSALVPISLFVTVELVKYWHGILINDDLDMYYDKTDTPATCRTSSLVEELGMVEYVFSDKTGTLTCNQMEFKQCSIAGVQYADDVPEDRRPTTIDGVEVGLFDYKALKSNLKDGHETAGAINHFLSLLATCHTVIPEMDEKGNIKYQAASPDEGALVAGAVELGYKFTARKPKSVLIEANGEEFEYELLAVCEFNSTRKRMSTIYRCPDGKIRCYCKGADTVILERLNDDNPHVEVTLRHLEEYASEGLRTLCLAMREVPEQEFQEWFKIYDQAQMTVGGNRADEVDKASEIIEKDFYLLGATAIEDRLQDGVPETIHTLQQANIKVWVLTGDRQETAINIGMSCKLLSEDMMLLIVNEETAAATRDNIQKKMDAIRTQGDGTIETETLALIIDGKSLTYALEKDLEKLFLDLAVMCKAVICCRVSPLQKALVVKLVKKYQKESILLAIGDGANDVSMIQAAHIGIGISGEEGLQAARSADVAIAQFRYLRKLLLVHGAWSYQRVILVHIPKTSFSGQVIYESWTLSFYNVFYTVLPPLVLGILDQFISARLLDRYPQLYGMGQQNYFFKFKVFSQWIGNAIYHSIVLYIWGELFWYGDLILDDGTIAGHWVWGTALYGAVLLTVLGKAALVTSNWTKYHVIAIPGSMAFWYLFIAVYGIVAPMAGVSKEYHGVVPKLFANPVFWLQTVNLAVMCLLRDFVWKYAKRMYKPQTYHHIQEIQKVQHSRLSTKNGTIPKSYSQGATSTAHAQAARIRLFAGRRESNACAPGIRHDKASWKIRRNGQLKAIREVDVGQQPALGWGDEQQLVIKNQDGKTGRQRS</sequence>
<dbReference type="STRING" id="1325735.A0A428TJN0"/>
<dbReference type="SUPFAM" id="SSF81665">
    <property type="entry name" value="Calcium ATPase, transmembrane domain M"/>
    <property type="match status" value="1"/>
</dbReference>
<organism evidence="24 25">
    <name type="scientific">Fusarium oligoseptatum</name>
    <dbReference type="NCBI Taxonomy" id="2604345"/>
    <lineage>
        <taxon>Eukaryota</taxon>
        <taxon>Fungi</taxon>
        <taxon>Dikarya</taxon>
        <taxon>Ascomycota</taxon>
        <taxon>Pezizomycotina</taxon>
        <taxon>Sordariomycetes</taxon>
        <taxon>Hypocreomycetidae</taxon>
        <taxon>Hypocreales</taxon>
        <taxon>Nectriaceae</taxon>
        <taxon>Fusarium</taxon>
        <taxon>Fusarium solani species complex</taxon>
    </lineage>
</organism>
<dbReference type="GO" id="GO:0005886">
    <property type="term" value="C:plasma membrane"/>
    <property type="evidence" value="ECO:0007669"/>
    <property type="project" value="TreeGrafter"/>
</dbReference>
<feature type="domain" description="P-type ATPase C-terminal" evidence="23">
    <location>
        <begin position="1010"/>
        <end position="1038"/>
    </location>
</feature>
<dbReference type="SUPFAM" id="SSF81660">
    <property type="entry name" value="Metal cation-transporting ATPase, ATP-binding domain N"/>
    <property type="match status" value="1"/>
</dbReference>
<evidence type="ECO:0000313" key="25">
    <source>
        <dbReference type="Proteomes" id="UP000287144"/>
    </source>
</evidence>
<feature type="binding site" evidence="17">
    <location>
        <position position="727"/>
    </location>
    <ligand>
        <name>ATP</name>
        <dbReference type="ChEBI" id="CHEBI:30616"/>
    </ligand>
</feature>
<evidence type="ECO:0000256" key="2">
    <source>
        <dbReference type="ARBA" id="ARBA00004166"/>
    </source>
</evidence>
<keyword evidence="10 19" id="KW-1133">Transmembrane helix</keyword>
<keyword evidence="5 18" id="KW-0479">Metal-binding</keyword>
<dbReference type="PANTHER" id="PTHR24092">
    <property type="entry name" value="PROBABLE PHOSPHOLIPID-TRANSPORTING ATPASE"/>
    <property type="match status" value="1"/>
</dbReference>
<feature type="domain" description="P-type ATPase A" evidence="21">
    <location>
        <begin position="305"/>
        <end position="372"/>
    </location>
</feature>
<dbReference type="SFLD" id="SFLDG00002">
    <property type="entry name" value="C1.7:_P-type_atpase_like"/>
    <property type="match status" value="1"/>
</dbReference>
<dbReference type="Gene3D" id="3.40.1110.10">
    <property type="entry name" value="Calcium-transporting ATPase, cytoplasmic domain N"/>
    <property type="match status" value="1"/>
</dbReference>
<dbReference type="InterPro" id="IPR008250">
    <property type="entry name" value="ATPase_P-typ_transduc_dom_A_sf"/>
</dbReference>
<dbReference type="GO" id="GO:0090556">
    <property type="term" value="F:phosphatidylserine floppase activity"/>
    <property type="evidence" value="ECO:0007669"/>
    <property type="project" value="RHEA"/>
</dbReference>
<dbReference type="FunFam" id="2.70.150.10:FF:000026">
    <property type="entry name" value="Phospholipid-transporting ATPase"/>
    <property type="match status" value="1"/>
</dbReference>
<feature type="transmembrane region" description="Helical" evidence="19">
    <location>
        <begin position="1144"/>
        <end position="1165"/>
    </location>
</feature>
<evidence type="ECO:0000256" key="12">
    <source>
        <dbReference type="ARBA" id="ARBA00023136"/>
    </source>
</evidence>
<keyword evidence="25" id="KW-1185">Reference proteome</keyword>
<dbReference type="GO" id="GO:0006892">
    <property type="term" value="P:post-Golgi vesicle-mediated transport"/>
    <property type="evidence" value="ECO:0007669"/>
    <property type="project" value="TreeGrafter"/>
</dbReference>
<evidence type="ECO:0000256" key="1">
    <source>
        <dbReference type="ARBA" id="ARBA00001946"/>
    </source>
</evidence>
<evidence type="ECO:0000256" key="8">
    <source>
        <dbReference type="ARBA" id="ARBA00022842"/>
    </source>
</evidence>
<dbReference type="Gene3D" id="2.70.150.10">
    <property type="entry name" value="Calcium-transporting ATPase, cytoplasmic transduction domain A"/>
    <property type="match status" value="1"/>
</dbReference>
<dbReference type="Proteomes" id="UP000287144">
    <property type="component" value="Unassembled WGS sequence"/>
</dbReference>
<evidence type="ECO:0000256" key="9">
    <source>
        <dbReference type="ARBA" id="ARBA00022967"/>
    </source>
</evidence>
<feature type="binding site" evidence="18">
    <location>
        <position position="594"/>
    </location>
    <ligand>
        <name>Mg(2+)</name>
        <dbReference type="ChEBI" id="CHEBI:18420"/>
    </ligand>
</feature>
<dbReference type="GO" id="GO:0016887">
    <property type="term" value="F:ATP hydrolysis activity"/>
    <property type="evidence" value="ECO:0007669"/>
    <property type="project" value="InterPro"/>
</dbReference>
<comment type="similarity">
    <text evidence="3 19">Belongs to the cation transport ATPase (P-type) (TC 3.A.3) family. Type IV subfamily.</text>
</comment>
<feature type="region of interest" description="Disordered" evidence="20">
    <location>
        <begin position="1"/>
        <end position="79"/>
    </location>
</feature>
<feature type="binding site" evidence="17">
    <location>
        <position position="866"/>
    </location>
    <ligand>
        <name>ATP</name>
        <dbReference type="ChEBI" id="CHEBI:30616"/>
    </ligand>
</feature>
<comment type="catalytic activity">
    <reaction evidence="13 19">
        <text>ATP + H2O + phospholipidSide 1 = ADP + phosphate + phospholipidSide 2.</text>
        <dbReference type="EC" id="7.6.2.1"/>
    </reaction>
</comment>
<evidence type="ECO:0000256" key="11">
    <source>
        <dbReference type="ARBA" id="ARBA00023034"/>
    </source>
</evidence>
<feature type="transmembrane region" description="Helical" evidence="19">
    <location>
        <begin position="1172"/>
        <end position="1195"/>
    </location>
</feature>
<evidence type="ECO:0000256" key="17">
    <source>
        <dbReference type="PIRSR" id="PIRSR606539-2"/>
    </source>
</evidence>
<dbReference type="Gene3D" id="3.40.50.1000">
    <property type="entry name" value="HAD superfamily/HAD-like"/>
    <property type="match status" value="1"/>
</dbReference>
<keyword evidence="11" id="KW-0333">Golgi apparatus</keyword>
<dbReference type="PROSITE" id="PS00154">
    <property type="entry name" value="ATPASE_E1_E2"/>
    <property type="match status" value="1"/>
</dbReference>
<feature type="region of interest" description="Disordered" evidence="20">
    <location>
        <begin position="95"/>
        <end position="131"/>
    </location>
</feature>
<feature type="binding site" evidence="18">
    <location>
        <position position="592"/>
    </location>
    <ligand>
        <name>Mg(2+)</name>
        <dbReference type="ChEBI" id="CHEBI:18420"/>
    </ligand>
</feature>
<evidence type="ECO:0000313" key="24">
    <source>
        <dbReference type="EMBL" id="RSM02243.1"/>
    </source>
</evidence>
<dbReference type="InterPro" id="IPR032630">
    <property type="entry name" value="P_typ_ATPase_c"/>
</dbReference>
<evidence type="ECO:0000259" key="22">
    <source>
        <dbReference type="Pfam" id="PF16209"/>
    </source>
</evidence>
<feature type="binding site" evidence="18">
    <location>
        <position position="984"/>
    </location>
    <ligand>
        <name>Mg(2+)</name>
        <dbReference type="ChEBI" id="CHEBI:18420"/>
    </ligand>
</feature>
<dbReference type="InterPro" id="IPR032631">
    <property type="entry name" value="P-type_ATPase_N"/>
</dbReference>
<dbReference type="GO" id="GO:0032456">
    <property type="term" value="P:endocytic recycling"/>
    <property type="evidence" value="ECO:0007669"/>
    <property type="project" value="TreeGrafter"/>
</dbReference>
<dbReference type="NCBIfam" id="TIGR01494">
    <property type="entry name" value="ATPase_P-type"/>
    <property type="match status" value="2"/>
</dbReference>
<feature type="binding site" evidence="17">
    <location>
        <position position="865"/>
    </location>
    <ligand>
        <name>ATP</name>
        <dbReference type="ChEBI" id="CHEBI:30616"/>
    </ligand>
</feature>
<feature type="binding site" evidence="18">
    <location>
        <position position="988"/>
    </location>
    <ligand>
        <name>Mg(2+)</name>
        <dbReference type="ChEBI" id="CHEBI:18420"/>
    </ligand>
</feature>
<dbReference type="InterPro" id="IPR001757">
    <property type="entry name" value="P_typ_ATPase"/>
</dbReference>
<dbReference type="Pfam" id="PF16209">
    <property type="entry name" value="PhoLip_ATPase_N"/>
    <property type="match status" value="1"/>
</dbReference>
<feature type="binding site" evidence="17">
    <location>
        <position position="988"/>
    </location>
    <ligand>
        <name>ATP</name>
        <dbReference type="ChEBI" id="CHEBI:30616"/>
    </ligand>
</feature>
<feature type="domain" description="P-type ATPase C-terminal" evidence="23">
    <location>
        <begin position="1046"/>
        <end position="1245"/>
    </location>
</feature>
<dbReference type="Pfam" id="PF13246">
    <property type="entry name" value="Cation_ATPase"/>
    <property type="match status" value="1"/>
</dbReference>
<dbReference type="InterPro" id="IPR059000">
    <property type="entry name" value="ATPase_P-type_domA"/>
</dbReference>
<dbReference type="NCBIfam" id="TIGR01652">
    <property type="entry name" value="ATPase-Plipid"/>
    <property type="match status" value="1"/>
</dbReference>
<feature type="binding site" evidence="17">
    <location>
        <position position="592"/>
    </location>
    <ligand>
        <name>ATP</name>
        <dbReference type="ChEBI" id="CHEBI:30616"/>
    </ligand>
</feature>
<dbReference type="GO" id="GO:0000287">
    <property type="term" value="F:magnesium ion binding"/>
    <property type="evidence" value="ECO:0007669"/>
    <property type="project" value="UniProtKB-UniRule"/>
</dbReference>
<dbReference type="Pfam" id="PF00122">
    <property type="entry name" value="E1-E2_ATPase"/>
    <property type="match status" value="1"/>
</dbReference>
<dbReference type="EC" id="7.6.2.1" evidence="19"/>
<feature type="binding site" evidence="17">
    <location>
        <position position="594"/>
    </location>
    <ligand>
        <name>ATP</name>
        <dbReference type="ChEBI" id="CHEBI:30616"/>
    </ligand>
</feature>
<dbReference type="FunFam" id="3.40.1110.10:FF:000047">
    <property type="entry name" value="Phospholipid-transporting ATPase"/>
    <property type="match status" value="1"/>
</dbReference>
<keyword evidence="8 18" id="KW-0460">Magnesium</keyword>
<feature type="transmembrane region" description="Helical" evidence="19">
    <location>
        <begin position="528"/>
        <end position="549"/>
    </location>
</feature>
<dbReference type="GO" id="GO:0005802">
    <property type="term" value="C:trans-Golgi network"/>
    <property type="evidence" value="ECO:0007669"/>
    <property type="project" value="TreeGrafter"/>
</dbReference>
<feature type="binding site" evidence="17">
    <location>
        <position position="864"/>
    </location>
    <ligand>
        <name>ATP</name>
        <dbReference type="ChEBI" id="CHEBI:30616"/>
    </ligand>
</feature>
<comment type="caution">
    <text evidence="24">The sequence shown here is derived from an EMBL/GenBank/DDBJ whole genome shotgun (WGS) entry which is preliminary data.</text>
</comment>
<evidence type="ECO:0000256" key="10">
    <source>
        <dbReference type="ARBA" id="ARBA00022989"/>
    </source>
</evidence>
<dbReference type="InterPro" id="IPR023214">
    <property type="entry name" value="HAD_sf"/>
</dbReference>
<accession>A0A428TJN0</accession>
<feature type="active site" description="4-aspartylphosphate intermediate" evidence="16">
    <location>
        <position position="592"/>
    </location>
</feature>
<feature type="transmembrane region" description="Helical" evidence="19">
    <location>
        <begin position="472"/>
        <end position="492"/>
    </location>
</feature>
<evidence type="ECO:0000259" key="21">
    <source>
        <dbReference type="Pfam" id="PF00122"/>
    </source>
</evidence>
<dbReference type="InterPro" id="IPR018303">
    <property type="entry name" value="ATPase_P-typ_P_site"/>
</dbReference>
<dbReference type="PANTHER" id="PTHR24092:SF150">
    <property type="entry name" value="PHOSPHOLIPID-TRANSPORTING ATPASE"/>
    <property type="match status" value="1"/>
</dbReference>
<dbReference type="SUPFAM" id="SSF56784">
    <property type="entry name" value="HAD-like"/>
    <property type="match status" value="1"/>
</dbReference>
<dbReference type="PRINTS" id="PR00119">
    <property type="entry name" value="CATATPASE"/>
</dbReference>
<feature type="transmembrane region" description="Helical" evidence="19">
    <location>
        <begin position="1215"/>
        <end position="1234"/>
    </location>
</feature>
<proteinExistence type="inferred from homology"/>
<gene>
    <name evidence="24" type="ORF">CEP52_008111</name>
</gene>
<evidence type="ECO:0000256" key="18">
    <source>
        <dbReference type="PIRSR" id="PIRSR606539-3"/>
    </source>
</evidence>
<dbReference type="GO" id="GO:0005524">
    <property type="term" value="F:ATP binding"/>
    <property type="evidence" value="ECO:0007669"/>
    <property type="project" value="UniProtKB-UniRule"/>
</dbReference>
<dbReference type="CDD" id="cd02073">
    <property type="entry name" value="P-type_ATPase_APLT_Dnf-like"/>
    <property type="match status" value="1"/>
</dbReference>
<evidence type="ECO:0000256" key="13">
    <source>
        <dbReference type="ARBA" id="ARBA00034036"/>
    </source>
</evidence>
<evidence type="ECO:0000256" key="14">
    <source>
        <dbReference type="ARBA" id="ARBA00049128"/>
    </source>
</evidence>
<feature type="binding site" evidence="17">
    <location>
        <position position="750"/>
    </location>
    <ligand>
        <name>ATP</name>
        <dbReference type="ChEBI" id="CHEBI:30616"/>
    </ligand>
</feature>
<evidence type="ECO:0000256" key="19">
    <source>
        <dbReference type="RuleBase" id="RU362033"/>
    </source>
</evidence>
<reference evidence="24 25" key="1">
    <citation type="submission" date="2017-06" db="EMBL/GenBank/DDBJ databases">
        <title>Comparative genomic analysis of Ambrosia Fusariam Clade fungi.</title>
        <authorList>
            <person name="Stajich J.E."/>
            <person name="Carrillo J."/>
            <person name="Kijimoto T."/>
            <person name="Eskalen A."/>
            <person name="O'Donnell K."/>
            <person name="Kasson M."/>
        </authorList>
    </citation>
    <scope>NUCLEOTIDE SEQUENCE [LARGE SCALE GENOMIC DNA]</scope>
    <source>
        <strain evidence="24 25">NRRL62579</strain>
    </source>
</reference>
<dbReference type="InterPro" id="IPR023298">
    <property type="entry name" value="ATPase_P-typ_TM_dom_sf"/>
</dbReference>
<protein>
    <recommendedName>
        <fullName evidence="19">Phospholipid-transporting ATPase</fullName>
        <ecNumber evidence="19">7.6.2.1</ecNumber>
    </recommendedName>
</protein>
<feature type="binding site" evidence="17">
    <location>
        <position position="593"/>
    </location>
    <ligand>
        <name>ATP</name>
        <dbReference type="ChEBI" id="CHEBI:30616"/>
    </ligand>
</feature>
<dbReference type="Pfam" id="PF16212">
    <property type="entry name" value="PhoLip_ATPase_C"/>
    <property type="match status" value="2"/>
</dbReference>
<dbReference type="SUPFAM" id="SSF81653">
    <property type="entry name" value="Calcium ATPase, transduction domain A"/>
    <property type="match status" value="1"/>
</dbReference>
<evidence type="ECO:0000256" key="15">
    <source>
        <dbReference type="ARBA" id="ARBA00051303"/>
    </source>
</evidence>
<keyword evidence="7 17" id="KW-0067">ATP-binding</keyword>
<evidence type="ECO:0000256" key="4">
    <source>
        <dbReference type="ARBA" id="ARBA00022692"/>
    </source>
</evidence>
<dbReference type="InterPro" id="IPR006539">
    <property type="entry name" value="P-type_ATPase_IV"/>
</dbReference>
<dbReference type="InterPro" id="IPR044492">
    <property type="entry name" value="P_typ_ATPase_HD_dom"/>
</dbReference>
<keyword evidence="12 19" id="KW-0472">Membrane</keyword>
<evidence type="ECO:0000256" key="6">
    <source>
        <dbReference type="ARBA" id="ARBA00022741"/>
    </source>
</evidence>
<feature type="binding site" evidence="17">
    <location>
        <position position="963"/>
    </location>
    <ligand>
        <name>ATP</name>
        <dbReference type="ChEBI" id="CHEBI:30616"/>
    </ligand>
</feature>
<comment type="catalytic activity">
    <reaction evidence="15">
        <text>a 1,2-diacyl-sn-glycero-3-phospho-L-serine(out) + ATP + H2O = a 1,2-diacyl-sn-glycero-3-phospho-L-serine(in) + ADP + phosphate + H(+)</text>
        <dbReference type="Rhea" id="RHEA:38567"/>
        <dbReference type="ChEBI" id="CHEBI:15377"/>
        <dbReference type="ChEBI" id="CHEBI:15378"/>
        <dbReference type="ChEBI" id="CHEBI:30616"/>
        <dbReference type="ChEBI" id="CHEBI:43474"/>
        <dbReference type="ChEBI" id="CHEBI:57262"/>
        <dbReference type="ChEBI" id="CHEBI:456216"/>
    </reaction>
    <physiologicalReaction direction="left-to-right" evidence="15">
        <dbReference type="Rhea" id="RHEA:38568"/>
    </physiologicalReaction>
</comment>
<comment type="cofactor">
    <cofactor evidence="1 18">
        <name>Mg(2+)</name>
        <dbReference type="ChEBI" id="CHEBI:18420"/>
    </cofactor>
</comment>
<keyword evidence="9 19" id="KW-1278">Translocase</keyword>
<comment type="subcellular location">
    <subcellularLocation>
        <location evidence="2">Golgi apparatus</location>
        <location evidence="2">trans-Golgi network membrane</location>
        <topology evidence="2">Multi-pass membrane protein</topology>
    </subcellularLocation>
    <subcellularLocation>
        <location evidence="19">Membrane</location>
        <topology evidence="19">Multi-pass membrane protein</topology>
    </subcellularLocation>
</comment>
<keyword evidence="4 19" id="KW-0812">Transmembrane</keyword>
<feature type="transmembrane region" description="Helical" evidence="19">
    <location>
        <begin position="1064"/>
        <end position="1086"/>
    </location>
</feature>